<reference evidence="9 10" key="1">
    <citation type="submission" date="2024-10" db="EMBL/GenBank/DDBJ databases">
        <title>The Natural Products Discovery Center: Release of the First 8490 Sequenced Strains for Exploring Actinobacteria Biosynthetic Diversity.</title>
        <authorList>
            <person name="Kalkreuter E."/>
            <person name="Kautsar S.A."/>
            <person name="Yang D."/>
            <person name="Bader C.D."/>
            <person name="Teijaro C.N."/>
            <person name="Fluegel L."/>
            <person name="Davis C.M."/>
            <person name="Simpson J.R."/>
            <person name="Lauterbach L."/>
            <person name="Steele A.D."/>
            <person name="Gui C."/>
            <person name="Meng S."/>
            <person name="Li G."/>
            <person name="Viehrig K."/>
            <person name="Ye F."/>
            <person name="Su P."/>
            <person name="Kiefer A.F."/>
            <person name="Nichols A."/>
            <person name="Cepeda A.J."/>
            <person name="Yan W."/>
            <person name="Fan B."/>
            <person name="Jiang Y."/>
            <person name="Adhikari A."/>
            <person name="Zheng C.-J."/>
            <person name="Schuster L."/>
            <person name="Cowan T.M."/>
            <person name="Smanski M.J."/>
            <person name="Chevrette M.G."/>
            <person name="De Carvalho L.P.S."/>
            <person name="Shen B."/>
        </authorList>
    </citation>
    <scope>NUCLEOTIDE SEQUENCE [LARGE SCALE GENOMIC DNA]</scope>
    <source>
        <strain evidence="9 10">NPDC087045</strain>
    </source>
</reference>
<evidence type="ECO:0000256" key="5">
    <source>
        <dbReference type="ARBA" id="ARBA00022989"/>
    </source>
</evidence>
<dbReference type="Pfam" id="PF06808">
    <property type="entry name" value="DctM"/>
    <property type="match status" value="1"/>
</dbReference>
<feature type="transmembrane region" description="Helical" evidence="7">
    <location>
        <begin position="46"/>
        <end position="65"/>
    </location>
</feature>
<feature type="transmembrane region" description="Helical" evidence="7">
    <location>
        <begin position="397"/>
        <end position="418"/>
    </location>
</feature>
<comment type="subunit">
    <text evidence="7">The complex comprises the extracytoplasmic solute receptor protein and the two transmembrane proteins.</text>
</comment>
<evidence type="ECO:0000256" key="1">
    <source>
        <dbReference type="ARBA" id="ARBA00004429"/>
    </source>
</evidence>
<dbReference type="PIRSF" id="PIRSF006066">
    <property type="entry name" value="HI0050"/>
    <property type="match status" value="1"/>
</dbReference>
<feature type="transmembrane region" description="Helical" evidence="7">
    <location>
        <begin position="312"/>
        <end position="345"/>
    </location>
</feature>
<feature type="domain" description="TRAP C4-dicarboxylate transport system permease DctM subunit" evidence="8">
    <location>
        <begin position="8"/>
        <end position="416"/>
    </location>
</feature>
<evidence type="ECO:0000256" key="2">
    <source>
        <dbReference type="ARBA" id="ARBA00022475"/>
    </source>
</evidence>
<dbReference type="PANTHER" id="PTHR33362">
    <property type="entry name" value="SIALIC ACID TRAP TRANSPORTER PERMEASE PROTEIN SIAT-RELATED"/>
    <property type="match status" value="1"/>
</dbReference>
<keyword evidence="3 7" id="KW-0997">Cell inner membrane</keyword>
<dbReference type="InterPro" id="IPR004681">
    <property type="entry name" value="TRAP_DctM"/>
</dbReference>
<evidence type="ECO:0000256" key="4">
    <source>
        <dbReference type="ARBA" id="ARBA00022692"/>
    </source>
</evidence>
<comment type="caution">
    <text evidence="7">Lacks conserved residue(s) required for the propagation of feature annotation.</text>
</comment>
<evidence type="ECO:0000256" key="6">
    <source>
        <dbReference type="ARBA" id="ARBA00023136"/>
    </source>
</evidence>
<keyword evidence="6 7" id="KW-0472">Membrane</keyword>
<evidence type="ECO:0000256" key="3">
    <source>
        <dbReference type="ARBA" id="ARBA00022519"/>
    </source>
</evidence>
<keyword evidence="5 7" id="KW-1133">Transmembrane helix</keyword>
<comment type="similarity">
    <text evidence="7">Belongs to the TRAP transporter large permease family.</text>
</comment>
<feature type="transmembrane region" description="Helical" evidence="7">
    <location>
        <begin position="133"/>
        <end position="160"/>
    </location>
</feature>
<feature type="transmembrane region" description="Helical" evidence="7">
    <location>
        <begin position="268"/>
        <end position="292"/>
    </location>
</feature>
<proteinExistence type="inferred from homology"/>
<dbReference type="EMBL" id="JBIUZV010000001">
    <property type="protein sequence ID" value="MFJ3044238.1"/>
    <property type="molecule type" value="Genomic_DNA"/>
</dbReference>
<keyword evidence="10" id="KW-1185">Reference proteome</keyword>
<keyword evidence="7" id="KW-0813">Transport</keyword>
<accession>A0ABW8EV95</accession>
<evidence type="ECO:0000313" key="10">
    <source>
        <dbReference type="Proteomes" id="UP001617427"/>
    </source>
</evidence>
<dbReference type="PANTHER" id="PTHR33362:SF2">
    <property type="entry name" value="TRAP TRANSPORTER LARGE PERMEASE PROTEIN"/>
    <property type="match status" value="1"/>
</dbReference>
<keyword evidence="4 7" id="KW-0812">Transmembrane</keyword>
<evidence type="ECO:0000313" key="9">
    <source>
        <dbReference type="EMBL" id="MFJ3044238.1"/>
    </source>
</evidence>
<organism evidence="9 10">
    <name type="scientific">Herbaspirillum chlorophenolicum</name>
    <dbReference type="NCBI Taxonomy" id="211589"/>
    <lineage>
        <taxon>Bacteria</taxon>
        <taxon>Pseudomonadati</taxon>
        <taxon>Pseudomonadota</taxon>
        <taxon>Betaproteobacteria</taxon>
        <taxon>Burkholderiales</taxon>
        <taxon>Oxalobacteraceae</taxon>
        <taxon>Herbaspirillum</taxon>
    </lineage>
</organism>
<dbReference type="Proteomes" id="UP001617427">
    <property type="component" value="Unassembled WGS sequence"/>
</dbReference>
<feature type="transmembrane region" description="Helical" evidence="7">
    <location>
        <begin position="240"/>
        <end position="256"/>
    </location>
</feature>
<gene>
    <name evidence="9" type="ORF">ACIPEN_00275</name>
</gene>
<evidence type="ECO:0000259" key="8">
    <source>
        <dbReference type="Pfam" id="PF06808"/>
    </source>
</evidence>
<dbReference type="InterPro" id="IPR010656">
    <property type="entry name" value="DctM"/>
</dbReference>
<sequence length="420" mass="44633">MSLIMALIFALLLALSFPVAHALVVGSTLGIMSSDHLPLFAIIQQLFAPTQSFPLIAIPFFVMAGDLMMNGKLGQYLIDFATDLVGRFRGGHAQVSVLGSTLFGGVSGSAVADATALGSVLVPWQKKMGYPPAFCGATIAAASTIDILIPPSIPLILYALMSNASIGGLFFAGILPGLLLAVGFLMVCNISARLRGFPYEKKPVAWGLMFRRGIYAAPALMLPVFILIALRFGVATPTEISTIAVTYSLLASAFIYRDLSWDRVKRAMIFAGVATGVVMLLIMASTAAGWVLTLEQIPERFIDWAKGNFHTATTVLLLMNGVMLVVGMFIDLPAAILLLAPLFVPLAQTYGIDLTQLGIIMVVNLAIGLYTPPVGTTLFIGSMLAKTSIGGTVRELLPFYAVALIVLGLMSYIPALTLRL</sequence>
<feature type="transmembrane region" description="Helical" evidence="7">
    <location>
        <begin position="213"/>
        <end position="234"/>
    </location>
</feature>
<feature type="transmembrane region" description="Helical" evidence="7">
    <location>
        <begin position="357"/>
        <end position="385"/>
    </location>
</feature>
<protein>
    <recommendedName>
        <fullName evidence="7">TRAP transporter large permease protein</fullName>
    </recommendedName>
</protein>
<feature type="transmembrane region" description="Helical" evidence="7">
    <location>
        <begin position="166"/>
        <end position="192"/>
    </location>
</feature>
<name>A0ABW8EV95_9BURK</name>
<evidence type="ECO:0000256" key="7">
    <source>
        <dbReference type="RuleBase" id="RU369079"/>
    </source>
</evidence>
<comment type="subcellular location">
    <subcellularLocation>
        <location evidence="1 7">Cell inner membrane</location>
        <topology evidence="1 7">Multi-pass membrane protein</topology>
    </subcellularLocation>
</comment>
<dbReference type="RefSeq" id="WP_050467274.1">
    <property type="nucleotide sequence ID" value="NZ_JBIUZV010000001.1"/>
</dbReference>
<keyword evidence="2" id="KW-1003">Cell membrane</keyword>
<dbReference type="NCBIfam" id="TIGR00786">
    <property type="entry name" value="dctM"/>
    <property type="match status" value="1"/>
</dbReference>
<comment type="function">
    <text evidence="7">Part of the tripartite ATP-independent periplasmic (TRAP) transport system.</text>
</comment>
<comment type="caution">
    <text evidence="9">The sequence shown here is derived from an EMBL/GenBank/DDBJ whole genome shotgun (WGS) entry which is preliminary data.</text>
</comment>